<dbReference type="EMBL" id="CACVBM020001225">
    <property type="protein sequence ID" value="CAA7040226.1"/>
    <property type="molecule type" value="Genomic_DNA"/>
</dbReference>
<accession>A0A6D2JLW7</accession>
<organism evidence="1 2">
    <name type="scientific">Microthlaspi erraticum</name>
    <dbReference type="NCBI Taxonomy" id="1685480"/>
    <lineage>
        <taxon>Eukaryota</taxon>
        <taxon>Viridiplantae</taxon>
        <taxon>Streptophyta</taxon>
        <taxon>Embryophyta</taxon>
        <taxon>Tracheophyta</taxon>
        <taxon>Spermatophyta</taxon>
        <taxon>Magnoliopsida</taxon>
        <taxon>eudicotyledons</taxon>
        <taxon>Gunneridae</taxon>
        <taxon>Pentapetalae</taxon>
        <taxon>rosids</taxon>
        <taxon>malvids</taxon>
        <taxon>Brassicales</taxon>
        <taxon>Brassicaceae</taxon>
        <taxon>Coluteocarpeae</taxon>
        <taxon>Microthlaspi</taxon>
    </lineage>
</organism>
<evidence type="ECO:0000313" key="1">
    <source>
        <dbReference type="EMBL" id="CAA7040226.1"/>
    </source>
</evidence>
<dbReference type="PANTHER" id="PTHR46890:SF48">
    <property type="entry name" value="RNA-DIRECTED DNA POLYMERASE"/>
    <property type="match status" value="1"/>
</dbReference>
<evidence type="ECO:0000313" key="2">
    <source>
        <dbReference type="Proteomes" id="UP000467841"/>
    </source>
</evidence>
<dbReference type="InterPro" id="IPR052343">
    <property type="entry name" value="Retrotransposon-Effector_Assoc"/>
</dbReference>
<dbReference type="Proteomes" id="UP000467841">
    <property type="component" value="Unassembled WGS sequence"/>
</dbReference>
<gene>
    <name evidence="1" type="ORF">MERR_LOCUS27461</name>
</gene>
<name>A0A6D2JLW7_9BRAS</name>
<proteinExistence type="predicted"/>
<evidence type="ECO:0008006" key="3">
    <source>
        <dbReference type="Google" id="ProtNLM"/>
    </source>
</evidence>
<keyword evidence="2" id="KW-1185">Reference proteome</keyword>
<protein>
    <recommendedName>
        <fullName evidence="3">Reverse transcriptase domain-containing protein</fullName>
    </recommendedName>
</protein>
<dbReference type="AlphaFoldDB" id="A0A6D2JLW7"/>
<dbReference type="OrthoDB" id="1937198at2759"/>
<dbReference type="PANTHER" id="PTHR46890">
    <property type="entry name" value="NON-LTR RETROLELEMENT REVERSE TRANSCRIPTASE-LIKE PROTEIN-RELATED"/>
    <property type="match status" value="1"/>
</dbReference>
<reference evidence="1" key="1">
    <citation type="submission" date="2020-01" db="EMBL/GenBank/DDBJ databases">
        <authorList>
            <person name="Mishra B."/>
        </authorList>
    </citation>
    <scope>NUCLEOTIDE SEQUENCE [LARGE SCALE GENOMIC DNA]</scope>
</reference>
<sequence length="295" mass="34871">MGENEPFRGQFMFYKRWALDPNFSTVVKNAWESGSSSHLGTSLTRIVNCRRAISGWKEQNGSNSLTRITKLREELEEEEEERYPWFTRIAEIKIELAIAYCDEEIFWRQKSREKWLREGDRNTKFFQASVKSTRAKNSLQFLLDEHEREQFSNRDKSEVAVRYFSDLFKTSSPTSFTEIFSDFLPRVTDAMNAGLICDVTLEEVRLAVFSIESEKTPGHDGMTGFFYKKYWEIVKHQLFEDVRRFFRCGKIQDEWNHTYITLIPKISTPRRMTDLRPISLCTVLYKILSKISHLD</sequence>
<comment type="caution">
    <text evidence="1">The sequence shown here is derived from an EMBL/GenBank/DDBJ whole genome shotgun (WGS) entry which is preliminary data.</text>
</comment>